<dbReference type="AlphaFoldDB" id="A0A6N4WZ49"/>
<gene>
    <name evidence="1" type="ORF">CHRY9293_00136</name>
</gene>
<organism evidence="1 2">
    <name type="scientific">Chryseobacterium potabilaquae</name>
    <dbReference type="NCBI Taxonomy" id="2675057"/>
    <lineage>
        <taxon>Bacteria</taxon>
        <taxon>Pseudomonadati</taxon>
        <taxon>Bacteroidota</taxon>
        <taxon>Flavobacteriia</taxon>
        <taxon>Flavobacteriales</taxon>
        <taxon>Weeksellaceae</taxon>
        <taxon>Chryseobacterium group</taxon>
        <taxon>Chryseobacterium</taxon>
    </lineage>
</organism>
<protein>
    <submittedName>
        <fullName evidence="1">Uncharacterized protein</fullName>
    </submittedName>
</protein>
<proteinExistence type="predicted"/>
<accession>A0A6N4WZ49</accession>
<dbReference type="Proteomes" id="UP000445144">
    <property type="component" value="Unassembled WGS sequence"/>
</dbReference>
<reference evidence="1 2" key="1">
    <citation type="submission" date="2020-01" db="EMBL/GenBank/DDBJ databases">
        <authorList>
            <person name="Rodrigo-Torres L."/>
            <person name="Arahal R. D."/>
            <person name="Lucena T."/>
        </authorList>
    </citation>
    <scope>NUCLEOTIDE SEQUENCE [LARGE SCALE GENOMIC DNA]</scope>
    <source>
        <strain evidence="1 2">CECT 9293</strain>
    </source>
</reference>
<evidence type="ECO:0000313" key="2">
    <source>
        <dbReference type="Proteomes" id="UP000445144"/>
    </source>
</evidence>
<sequence length="59" mass="6844">MQMKNLKKVEELSVQDIKSIEGGYWVTDIFSAVGKGILSGFGRATYNYTYDNYGYYFPW</sequence>
<name>A0A6N4WZ49_9FLAO</name>
<evidence type="ECO:0000313" key="1">
    <source>
        <dbReference type="EMBL" id="CAA7193724.1"/>
    </source>
</evidence>
<keyword evidence="2" id="KW-1185">Reference proteome</keyword>
<dbReference type="EMBL" id="CACVBR010000001">
    <property type="protein sequence ID" value="CAA7193724.1"/>
    <property type="molecule type" value="Genomic_DNA"/>
</dbReference>